<dbReference type="PANTHER" id="PTHR43124:SF3">
    <property type="entry name" value="CHLORAMPHENICOL EFFLUX PUMP RV0191"/>
    <property type="match status" value="1"/>
</dbReference>
<keyword evidence="9" id="KW-1185">Reference proteome</keyword>
<reference evidence="8 9" key="1">
    <citation type="submission" date="2020-03" db="EMBL/GenBank/DDBJ databases">
        <title>Leucobacter sp. nov., isolated from beetles.</title>
        <authorList>
            <person name="Hyun D.-W."/>
            <person name="Bae J.-W."/>
        </authorList>
    </citation>
    <scope>NUCLEOTIDE SEQUENCE [LARGE SCALE GENOMIC DNA]</scope>
    <source>
        <strain evidence="8 9">HDW9C</strain>
    </source>
</reference>
<feature type="transmembrane region" description="Helical" evidence="6">
    <location>
        <begin position="145"/>
        <end position="168"/>
    </location>
</feature>
<evidence type="ECO:0000256" key="4">
    <source>
        <dbReference type="ARBA" id="ARBA00022989"/>
    </source>
</evidence>
<dbReference type="Pfam" id="PF07690">
    <property type="entry name" value="MFS_1"/>
    <property type="match status" value="1"/>
</dbReference>
<evidence type="ECO:0000256" key="1">
    <source>
        <dbReference type="ARBA" id="ARBA00004651"/>
    </source>
</evidence>
<organism evidence="8 9">
    <name type="scientific">Leucobacter viscericola</name>
    <dbReference type="NCBI Taxonomy" id="2714935"/>
    <lineage>
        <taxon>Bacteria</taxon>
        <taxon>Bacillati</taxon>
        <taxon>Actinomycetota</taxon>
        <taxon>Actinomycetes</taxon>
        <taxon>Micrococcales</taxon>
        <taxon>Microbacteriaceae</taxon>
        <taxon>Leucobacter</taxon>
    </lineage>
</organism>
<dbReference type="Proteomes" id="UP000502677">
    <property type="component" value="Chromosome"/>
</dbReference>
<proteinExistence type="predicted"/>
<name>A0A6G7XGB0_9MICO</name>
<keyword evidence="2" id="KW-1003">Cell membrane</keyword>
<keyword evidence="3 6" id="KW-0812">Transmembrane</keyword>
<feature type="transmembrane region" description="Helical" evidence="6">
    <location>
        <begin position="111"/>
        <end position="133"/>
    </location>
</feature>
<evidence type="ECO:0000313" key="9">
    <source>
        <dbReference type="Proteomes" id="UP000502677"/>
    </source>
</evidence>
<feature type="transmembrane region" description="Helical" evidence="6">
    <location>
        <begin position="12"/>
        <end position="33"/>
    </location>
</feature>
<feature type="transmembrane region" description="Helical" evidence="6">
    <location>
        <begin position="305"/>
        <end position="329"/>
    </location>
</feature>
<feature type="domain" description="Major facilitator superfamily (MFS) profile" evidence="7">
    <location>
        <begin position="11"/>
        <end position="392"/>
    </location>
</feature>
<dbReference type="InterPro" id="IPR036259">
    <property type="entry name" value="MFS_trans_sf"/>
</dbReference>
<feature type="transmembrane region" description="Helical" evidence="6">
    <location>
        <begin position="350"/>
        <end position="369"/>
    </location>
</feature>
<feature type="transmembrane region" description="Helical" evidence="6">
    <location>
        <begin position="85"/>
        <end position="105"/>
    </location>
</feature>
<dbReference type="EMBL" id="CP049863">
    <property type="protein sequence ID" value="QIK63479.1"/>
    <property type="molecule type" value="Genomic_DNA"/>
</dbReference>
<dbReference type="PANTHER" id="PTHR43124">
    <property type="entry name" value="PURINE EFFLUX PUMP PBUE"/>
    <property type="match status" value="1"/>
</dbReference>
<dbReference type="InterPro" id="IPR020846">
    <property type="entry name" value="MFS_dom"/>
</dbReference>
<feature type="transmembrane region" description="Helical" evidence="6">
    <location>
        <begin position="216"/>
        <end position="237"/>
    </location>
</feature>
<comment type="subcellular location">
    <subcellularLocation>
        <location evidence="1">Cell membrane</location>
        <topology evidence="1">Multi-pass membrane protein</topology>
    </subcellularLocation>
</comment>
<dbReference type="RefSeq" id="WP_166291628.1">
    <property type="nucleotide sequence ID" value="NZ_CP049863.1"/>
</dbReference>
<feature type="transmembrane region" description="Helical" evidence="6">
    <location>
        <begin position="53"/>
        <end position="73"/>
    </location>
</feature>
<protein>
    <submittedName>
        <fullName evidence="8">MFS transporter</fullName>
    </submittedName>
</protein>
<gene>
    <name evidence="8" type="ORF">G7068_09910</name>
</gene>
<dbReference type="InterPro" id="IPR011701">
    <property type="entry name" value="MFS"/>
</dbReference>
<evidence type="ECO:0000256" key="6">
    <source>
        <dbReference type="SAM" id="Phobius"/>
    </source>
</evidence>
<evidence type="ECO:0000259" key="7">
    <source>
        <dbReference type="PROSITE" id="PS50850"/>
    </source>
</evidence>
<dbReference type="GO" id="GO:0022857">
    <property type="term" value="F:transmembrane transporter activity"/>
    <property type="evidence" value="ECO:0007669"/>
    <property type="project" value="InterPro"/>
</dbReference>
<dbReference type="Gene3D" id="1.20.1250.20">
    <property type="entry name" value="MFS general substrate transporter like domains"/>
    <property type="match status" value="2"/>
</dbReference>
<keyword evidence="5 6" id="KW-0472">Membrane</keyword>
<feature type="transmembrane region" description="Helical" evidence="6">
    <location>
        <begin position="249"/>
        <end position="269"/>
    </location>
</feature>
<dbReference type="GO" id="GO:0005886">
    <property type="term" value="C:plasma membrane"/>
    <property type="evidence" value="ECO:0007669"/>
    <property type="project" value="UniProtKB-SubCell"/>
</dbReference>
<evidence type="ECO:0000256" key="2">
    <source>
        <dbReference type="ARBA" id="ARBA00022475"/>
    </source>
</evidence>
<dbReference type="KEGG" id="lvi:G7068_09910"/>
<feature type="transmembrane region" description="Helical" evidence="6">
    <location>
        <begin position="281"/>
        <end position="299"/>
    </location>
</feature>
<feature type="transmembrane region" description="Helical" evidence="6">
    <location>
        <begin position="375"/>
        <end position="392"/>
    </location>
</feature>
<dbReference type="AlphaFoldDB" id="A0A6G7XGB0"/>
<dbReference type="InterPro" id="IPR050189">
    <property type="entry name" value="MFS_Efflux_Transporters"/>
</dbReference>
<accession>A0A6G7XGB0</accession>
<dbReference type="PROSITE" id="PS50850">
    <property type="entry name" value="MFS"/>
    <property type="match status" value="1"/>
</dbReference>
<evidence type="ECO:0000313" key="8">
    <source>
        <dbReference type="EMBL" id="QIK63479.1"/>
    </source>
</evidence>
<sequence>MAVSSAGRRFLIFALACGGFGIGVSEYLVMGLLPQIAADLLPELSRSDPDAALAATGGLASAYALGVVVGMFTTPILTRRLSERGALLVCAGGMLLFTLLTAFAPNLTIAIALRFLSALAHASYLGVGAMAVAHLLGGGKYGRGAAVVHGGLAAANLVGVPVLTALGAGGEWRLILGGIVTLFFAVPFVALLLVKLPDEPAAAATQLGGAVRKRRLLLLISAAVLAAASSFVIVTYIAPVVTAARSGDVWLTTGLAMFAFGIGMNLGNLGSGWLADRAPSVAFSGVALAGASGAALLLVPDAGAVIAVIAVLLLGVCLGGASPSGQVLYMRELRKYPRLASSLPSGAGNLGSFLGALVGGAILAGSGVALLPVGALALMAVGMVCFVAYRVLGRARPETP</sequence>
<evidence type="ECO:0000256" key="3">
    <source>
        <dbReference type="ARBA" id="ARBA00022692"/>
    </source>
</evidence>
<feature type="transmembrane region" description="Helical" evidence="6">
    <location>
        <begin position="174"/>
        <end position="196"/>
    </location>
</feature>
<keyword evidence="4 6" id="KW-1133">Transmembrane helix</keyword>
<evidence type="ECO:0000256" key="5">
    <source>
        <dbReference type="ARBA" id="ARBA00023136"/>
    </source>
</evidence>
<dbReference type="SUPFAM" id="SSF103473">
    <property type="entry name" value="MFS general substrate transporter"/>
    <property type="match status" value="1"/>
</dbReference>